<proteinExistence type="predicted"/>
<dbReference type="EMBL" id="BJVJ01000007">
    <property type="protein sequence ID" value="GEL22280.1"/>
    <property type="molecule type" value="Genomic_DNA"/>
</dbReference>
<dbReference type="OrthoDB" id="7067800at2"/>
<protein>
    <submittedName>
        <fullName evidence="1">Cyclase</fullName>
    </submittedName>
</protein>
<organism evidence="1 2">
    <name type="scientific">Pseudonocardia sulfidoxydans NBRC 16205</name>
    <dbReference type="NCBI Taxonomy" id="1223511"/>
    <lineage>
        <taxon>Bacteria</taxon>
        <taxon>Bacillati</taxon>
        <taxon>Actinomycetota</taxon>
        <taxon>Actinomycetes</taxon>
        <taxon>Pseudonocardiales</taxon>
        <taxon>Pseudonocardiaceae</taxon>
        <taxon>Pseudonocardia</taxon>
    </lineage>
</organism>
<dbReference type="SUPFAM" id="SSF102198">
    <property type="entry name" value="Putative cyclase"/>
    <property type="match status" value="1"/>
</dbReference>
<dbReference type="Pfam" id="PF04199">
    <property type="entry name" value="Cyclase"/>
    <property type="match status" value="1"/>
</dbReference>
<dbReference type="GO" id="GO:0004061">
    <property type="term" value="F:arylformamidase activity"/>
    <property type="evidence" value="ECO:0007669"/>
    <property type="project" value="InterPro"/>
</dbReference>
<dbReference type="PANTHER" id="PTHR34861">
    <property type="match status" value="1"/>
</dbReference>
<comment type="caution">
    <text evidence="1">The sequence shown here is derived from an EMBL/GenBank/DDBJ whole genome shotgun (WGS) entry which is preliminary data.</text>
</comment>
<dbReference type="PANTHER" id="PTHR34861:SF10">
    <property type="entry name" value="CYCLASE"/>
    <property type="match status" value="1"/>
</dbReference>
<keyword evidence="2" id="KW-1185">Reference proteome</keyword>
<evidence type="ECO:0000313" key="2">
    <source>
        <dbReference type="Proteomes" id="UP000321685"/>
    </source>
</evidence>
<dbReference type="InterPro" id="IPR007325">
    <property type="entry name" value="KFase/CYL"/>
</dbReference>
<name>A0A511DBV2_9PSEU</name>
<gene>
    <name evidence="1" type="ORF">PSU4_12340</name>
</gene>
<dbReference type="GO" id="GO:0019441">
    <property type="term" value="P:L-tryptophan catabolic process to kynurenine"/>
    <property type="evidence" value="ECO:0007669"/>
    <property type="project" value="InterPro"/>
</dbReference>
<dbReference type="RefSeq" id="WP_147103274.1">
    <property type="nucleotide sequence ID" value="NZ_BJVJ01000007.1"/>
</dbReference>
<sequence length="303" mass="32478">MERFRDVGRRLSNWHRWGPDDELGTLNLITPEAVVAAAGLVRTGRIFDLGIPFASDGPQPGGGRINPVHLMRDTGAGQVYPGGMHFADDYIFMPLQAASQWDGLSHVFYDDLLYNGYPAAEVGPRGAGKLAIDKFGKGIAGRGVLLDIARLKGVDHLERGYSITPADLDEAARTQGVTVGAGDILLIRTGWRRVFTTTGDPAAFMNGEPGIGLACAQWLADRDVAALCSDNWAIEVLPGEGDEKFAVHCVLIRDMGMPLGEILDFEELAADCANDGVYEFLFTGPPIKFVGAVGSPVNPLAIK</sequence>
<accession>A0A511DBV2</accession>
<dbReference type="InterPro" id="IPR037175">
    <property type="entry name" value="KFase_sf"/>
</dbReference>
<dbReference type="AlphaFoldDB" id="A0A511DBV2"/>
<dbReference type="Gene3D" id="3.50.30.50">
    <property type="entry name" value="Putative cyclase"/>
    <property type="match status" value="1"/>
</dbReference>
<reference evidence="1 2" key="1">
    <citation type="submission" date="2019-07" db="EMBL/GenBank/DDBJ databases">
        <title>Whole genome shotgun sequence of Pseudonocardia sulfidoxydans NBRC 16205.</title>
        <authorList>
            <person name="Hosoyama A."/>
            <person name="Uohara A."/>
            <person name="Ohji S."/>
            <person name="Ichikawa N."/>
        </authorList>
    </citation>
    <scope>NUCLEOTIDE SEQUENCE [LARGE SCALE GENOMIC DNA]</scope>
    <source>
        <strain evidence="1 2">NBRC 16205</strain>
    </source>
</reference>
<dbReference type="Proteomes" id="UP000321685">
    <property type="component" value="Unassembled WGS sequence"/>
</dbReference>
<evidence type="ECO:0000313" key="1">
    <source>
        <dbReference type="EMBL" id="GEL22280.1"/>
    </source>
</evidence>